<name>A0A2C9ZP68_9ACTN</name>
<protein>
    <submittedName>
        <fullName evidence="1">Uncharacterized protein</fullName>
    </submittedName>
</protein>
<organism evidence="1 2">
    <name type="scientific">Streptomyces swartbergensis</name>
    <dbReference type="NCBI Taxonomy" id="487165"/>
    <lineage>
        <taxon>Bacteria</taxon>
        <taxon>Bacillati</taxon>
        <taxon>Actinomycetota</taxon>
        <taxon>Actinomycetes</taxon>
        <taxon>Kitasatosporales</taxon>
        <taxon>Streptomycetaceae</taxon>
        <taxon>Streptomyces</taxon>
    </lineage>
</organism>
<accession>A0A2C9ZP68</accession>
<dbReference type="Pfam" id="PF20062">
    <property type="entry name" value="DUF6461"/>
    <property type="match status" value="1"/>
</dbReference>
<dbReference type="InterPro" id="IPR045592">
    <property type="entry name" value="DUF6461"/>
</dbReference>
<gene>
    <name evidence="1" type="ORF">CA983_27185</name>
</gene>
<reference evidence="1 2" key="1">
    <citation type="submission" date="2017-05" db="EMBL/GenBank/DDBJ databases">
        <title>Biotechnological potential of actinobacteria isolated from South African environments.</title>
        <authorList>
            <person name="Le Roes-Hill M."/>
            <person name="Prins A."/>
            <person name="Durrell K.A."/>
        </authorList>
    </citation>
    <scope>NUCLEOTIDE SEQUENCE [LARGE SCALE GENOMIC DNA]</scope>
    <source>
        <strain evidence="1 2">HMC13</strain>
    </source>
</reference>
<sequence length="211" mass="22836">MTSDIFPNRQLYQFGYCAVFATGIAPAELLARAGGQALHPVALTRAEAVSIEALGEDISEEDVPEVDFEQLKDSGVLGSDGPVLRAGAHDGWSFVIEPEGSYLAAHDIVKSVSRETVALCVRDSESGSCWISYAEDGEILSSFDPLFPDSDYGTRPDVLDRLTGHVAAINNGDRADAYVNAVRTIQQWLQCTAPQEADEERLLTIRIANGY</sequence>
<comment type="caution">
    <text evidence="1">The sequence shown here is derived from an EMBL/GenBank/DDBJ whole genome shotgun (WGS) entry which is preliminary data.</text>
</comment>
<evidence type="ECO:0000313" key="1">
    <source>
        <dbReference type="EMBL" id="OUD00147.1"/>
    </source>
</evidence>
<evidence type="ECO:0000313" key="2">
    <source>
        <dbReference type="Proteomes" id="UP000195105"/>
    </source>
</evidence>
<dbReference type="AlphaFoldDB" id="A0A2C9ZP68"/>
<dbReference type="Proteomes" id="UP000195105">
    <property type="component" value="Unassembled WGS sequence"/>
</dbReference>
<keyword evidence="2" id="KW-1185">Reference proteome</keyword>
<dbReference type="EMBL" id="NGFN01000200">
    <property type="protein sequence ID" value="OUD00147.1"/>
    <property type="molecule type" value="Genomic_DNA"/>
</dbReference>
<proteinExistence type="predicted"/>
<dbReference type="RefSeq" id="WP_244207129.1">
    <property type="nucleotide sequence ID" value="NZ_NGFN01000200.1"/>
</dbReference>